<dbReference type="InterPro" id="IPR056695">
    <property type="entry name" value="DUF7793"/>
</dbReference>
<evidence type="ECO:0000313" key="3">
    <source>
        <dbReference type="Proteomes" id="UP000470771"/>
    </source>
</evidence>
<dbReference type="Proteomes" id="UP000470771">
    <property type="component" value="Unassembled WGS sequence"/>
</dbReference>
<feature type="domain" description="DUF7793" evidence="1">
    <location>
        <begin position="31"/>
        <end position="139"/>
    </location>
</feature>
<evidence type="ECO:0000259" key="1">
    <source>
        <dbReference type="Pfam" id="PF25056"/>
    </source>
</evidence>
<dbReference type="EMBL" id="WWNE01000014">
    <property type="protein sequence ID" value="NBG67214.1"/>
    <property type="molecule type" value="Genomic_DNA"/>
</dbReference>
<evidence type="ECO:0000313" key="2">
    <source>
        <dbReference type="EMBL" id="NBG67214.1"/>
    </source>
</evidence>
<comment type="caution">
    <text evidence="2">The sequence shown here is derived from an EMBL/GenBank/DDBJ whole genome shotgun (WGS) entry which is preliminary data.</text>
</comment>
<dbReference type="Gene3D" id="3.40.970.30">
    <property type="entry name" value="yp_829618.1 like domains"/>
    <property type="match status" value="1"/>
</dbReference>
<reference evidence="2 3" key="1">
    <citation type="submission" date="2019-12" db="EMBL/GenBank/DDBJ databases">
        <authorList>
            <person name="Zhao J."/>
        </authorList>
    </citation>
    <scope>NUCLEOTIDE SEQUENCE [LARGE SCALE GENOMIC DNA]</scope>
    <source>
        <strain evidence="2 3">S-15</strain>
    </source>
</reference>
<dbReference type="Pfam" id="PF25056">
    <property type="entry name" value="DUF7793"/>
    <property type="match status" value="1"/>
</dbReference>
<dbReference type="RefSeq" id="WP_160634171.1">
    <property type="nucleotide sequence ID" value="NZ_WWNE01000014.1"/>
</dbReference>
<dbReference type="AlphaFoldDB" id="A0A6N9NMU4"/>
<name>A0A6N9NMU4_9FLAO</name>
<protein>
    <recommendedName>
        <fullName evidence="1">DUF7793 domain-containing protein</fullName>
    </recommendedName>
</protein>
<proteinExistence type="predicted"/>
<sequence length="142" mass="16350">MKNEIIDKYSIDSSILVKDIGIAKFYFNKELNILEIEYQANVNIGKEEVMEVLLTRAEIVKGSRVLVLVSITKEFINFTDEARSTFVNEQKKDATAFKMALLIKGLADKIVANFFIRYNKPIVPTKIFSKREKAIAWLLEEQ</sequence>
<accession>A0A6N9NMU4</accession>
<gene>
    <name evidence="2" type="ORF">GQN54_13875</name>
</gene>
<organism evidence="2 3">
    <name type="scientific">Acidiluteibacter ferrifornacis</name>
    <dbReference type="NCBI Taxonomy" id="2692424"/>
    <lineage>
        <taxon>Bacteria</taxon>
        <taxon>Pseudomonadati</taxon>
        <taxon>Bacteroidota</taxon>
        <taxon>Flavobacteriia</taxon>
        <taxon>Flavobacteriales</taxon>
        <taxon>Cryomorphaceae</taxon>
        <taxon>Acidiluteibacter</taxon>
    </lineage>
</organism>
<keyword evidence="3" id="KW-1185">Reference proteome</keyword>